<organism evidence="7 8">
    <name type="scientific">Actinoallomurus bryophytorum</name>
    <dbReference type="NCBI Taxonomy" id="1490222"/>
    <lineage>
        <taxon>Bacteria</taxon>
        <taxon>Bacillati</taxon>
        <taxon>Actinomycetota</taxon>
        <taxon>Actinomycetes</taxon>
        <taxon>Streptosporangiales</taxon>
        <taxon>Thermomonosporaceae</taxon>
        <taxon>Actinoallomurus</taxon>
    </lineage>
</organism>
<dbReference type="PROSITE" id="PS00801">
    <property type="entry name" value="TRANSKETOLASE_1"/>
    <property type="match status" value="1"/>
</dbReference>
<protein>
    <submittedName>
        <fullName evidence="7">Transketolase</fullName>
    </submittedName>
</protein>
<keyword evidence="5" id="KW-0786">Thiamine pyrophosphate</keyword>
<comment type="caution">
    <text evidence="7">The sequence shown here is derived from an EMBL/GenBank/DDBJ whole genome shotgun (WGS) entry which is preliminary data.</text>
</comment>
<dbReference type="Pfam" id="PF00456">
    <property type="entry name" value="Transketolase_N"/>
    <property type="match status" value="1"/>
</dbReference>
<keyword evidence="4" id="KW-0479">Metal-binding</keyword>
<dbReference type="InterPro" id="IPR005474">
    <property type="entry name" value="Transketolase_N"/>
</dbReference>
<dbReference type="SUPFAM" id="SSF52518">
    <property type="entry name" value="Thiamin diphosphate-binding fold (THDP-binding)"/>
    <property type="match status" value="1"/>
</dbReference>
<evidence type="ECO:0000259" key="6">
    <source>
        <dbReference type="Pfam" id="PF00456"/>
    </source>
</evidence>
<dbReference type="GO" id="GO:0000287">
    <property type="term" value="F:magnesium ion binding"/>
    <property type="evidence" value="ECO:0007669"/>
    <property type="project" value="UniProtKB-ARBA"/>
</dbReference>
<dbReference type="Proteomes" id="UP000316096">
    <property type="component" value="Unassembled WGS sequence"/>
</dbReference>
<dbReference type="PANTHER" id="PTHR47514:SF1">
    <property type="entry name" value="TRANSKETOLASE N-TERMINAL SECTION-RELATED"/>
    <property type="match status" value="1"/>
</dbReference>
<dbReference type="InterPro" id="IPR029061">
    <property type="entry name" value="THDP-binding"/>
</dbReference>
<dbReference type="OrthoDB" id="8732661at2"/>
<name>A0A543CUK4_9ACTN</name>
<dbReference type="CDD" id="cd02012">
    <property type="entry name" value="TPP_TK"/>
    <property type="match status" value="1"/>
</dbReference>
<dbReference type="InterPro" id="IPR049557">
    <property type="entry name" value="Transketolase_CS"/>
</dbReference>
<dbReference type="RefSeq" id="WP_141960181.1">
    <property type="nucleotide sequence ID" value="NZ_VFOZ01000001.1"/>
</dbReference>
<dbReference type="PANTHER" id="PTHR47514">
    <property type="entry name" value="TRANSKETOLASE N-TERMINAL SECTION-RELATED"/>
    <property type="match status" value="1"/>
</dbReference>
<keyword evidence="3" id="KW-0808">Transferase</keyword>
<evidence type="ECO:0000256" key="3">
    <source>
        <dbReference type="ARBA" id="ARBA00022679"/>
    </source>
</evidence>
<accession>A0A543CUK4</accession>
<dbReference type="GO" id="GO:0016740">
    <property type="term" value="F:transferase activity"/>
    <property type="evidence" value="ECO:0007669"/>
    <property type="project" value="UniProtKB-KW"/>
</dbReference>
<evidence type="ECO:0000256" key="2">
    <source>
        <dbReference type="ARBA" id="ARBA00007131"/>
    </source>
</evidence>
<reference evidence="7 8" key="1">
    <citation type="submission" date="2019-06" db="EMBL/GenBank/DDBJ databases">
        <title>Sequencing the genomes of 1000 actinobacteria strains.</title>
        <authorList>
            <person name="Klenk H.-P."/>
        </authorList>
    </citation>
    <scope>NUCLEOTIDE SEQUENCE [LARGE SCALE GENOMIC DNA]</scope>
    <source>
        <strain evidence="7 8">DSM 102200</strain>
    </source>
</reference>
<dbReference type="Gene3D" id="3.40.50.970">
    <property type="match status" value="1"/>
</dbReference>
<dbReference type="EMBL" id="VFOZ01000001">
    <property type="protein sequence ID" value="TQM00548.1"/>
    <property type="molecule type" value="Genomic_DNA"/>
</dbReference>
<evidence type="ECO:0000256" key="1">
    <source>
        <dbReference type="ARBA" id="ARBA00001964"/>
    </source>
</evidence>
<comment type="similarity">
    <text evidence="2">Belongs to the transketolase family.</text>
</comment>
<evidence type="ECO:0000313" key="8">
    <source>
        <dbReference type="Proteomes" id="UP000316096"/>
    </source>
</evidence>
<evidence type="ECO:0000256" key="4">
    <source>
        <dbReference type="ARBA" id="ARBA00022723"/>
    </source>
</evidence>
<evidence type="ECO:0000313" key="7">
    <source>
        <dbReference type="EMBL" id="TQM00548.1"/>
    </source>
</evidence>
<proteinExistence type="inferred from homology"/>
<dbReference type="AlphaFoldDB" id="A0A543CUK4"/>
<gene>
    <name evidence="7" type="ORF">FB559_6263</name>
</gene>
<feature type="domain" description="Transketolase N-terminal" evidence="6">
    <location>
        <begin position="17"/>
        <end position="265"/>
    </location>
</feature>
<keyword evidence="8" id="KW-1185">Reference proteome</keyword>
<comment type="cofactor">
    <cofactor evidence="1">
        <name>thiamine diphosphate</name>
        <dbReference type="ChEBI" id="CHEBI:58937"/>
    </cofactor>
</comment>
<sequence length="288" mass="31355">MTEPASTDDIRSVAEKAMRLRTLVLEMTTLAGSGHPGPSLSAADVIAVLYFHLMRHRPEEPGWPERDRFILSKGHAAPALYAALTLSGYFPAAELRTLRRIGSRLPGFPDMTLTPGVEASSGSLGQGLSFGIGVALAARVTGRDYHTFVMVGDGECNAGQIWEAAINAATWNLDTLTVIVDRNDHERETSGSLPYGPMEPMADKWEAFGWDTHEVDGHDLPALLAELTDARDSRTGRPKVIIARTVRGKGTRHVADNPEYHMRPLPPELLDAAIAELNPAGERYLERA</sequence>
<evidence type="ECO:0000256" key="5">
    <source>
        <dbReference type="ARBA" id="ARBA00023052"/>
    </source>
</evidence>